<protein>
    <recommendedName>
        <fullName evidence="2">BTB domain-containing protein</fullName>
    </recommendedName>
</protein>
<gene>
    <name evidence="3" type="ORF">JAAARDRAFT_139974</name>
</gene>
<dbReference type="InParanoid" id="A0A067PKL3"/>
<dbReference type="Proteomes" id="UP000027265">
    <property type="component" value="Unassembled WGS sequence"/>
</dbReference>
<evidence type="ECO:0000259" key="2">
    <source>
        <dbReference type="PROSITE" id="PS50097"/>
    </source>
</evidence>
<dbReference type="OrthoDB" id="3218112at2759"/>
<evidence type="ECO:0000313" key="3">
    <source>
        <dbReference type="EMBL" id="KDQ51552.1"/>
    </source>
</evidence>
<feature type="compositionally biased region" description="Polar residues" evidence="1">
    <location>
        <begin position="1"/>
        <end position="10"/>
    </location>
</feature>
<dbReference type="InterPro" id="IPR000210">
    <property type="entry name" value="BTB/POZ_dom"/>
</dbReference>
<evidence type="ECO:0000313" key="4">
    <source>
        <dbReference type="Proteomes" id="UP000027265"/>
    </source>
</evidence>
<evidence type="ECO:0000256" key="1">
    <source>
        <dbReference type="SAM" id="MobiDB-lite"/>
    </source>
</evidence>
<dbReference type="PROSITE" id="PS50097">
    <property type="entry name" value="BTB"/>
    <property type="match status" value="1"/>
</dbReference>
<dbReference type="CDD" id="cd18186">
    <property type="entry name" value="BTB_POZ_ZBTB_KLHL-like"/>
    <property type="match status" value="1"/>
</dbReference>
<feature type="domain" description="BTB" evidence="2">
    <location>
        <begin position="57"/>
        <end position="118"/>
    </location>
</feature>
<feature type="compositionally biased region" description="Basic and acidic residues" evidence="1">
    <location>
        <begin position="11"/>
        <end position="29"/>
    </location>
</feature>
<dbReference type="EMBL" id="KL197747">
    <property type="protein sequence ID" value="KDQ51552.1"/>
    <property type="molecule type" value="Genomic_DNA"/>
</dbReference>
<feature type="compositionally biased region" description="Polar residues" evidence="1">
    <location>
        <begin position="30"/>
        <end position="40"/>
    </location>
</feature>
<dbReference type="Pfam" id="PF00651">
    <property type="entry name" value="BTB"/>
    <property type="match status" value="1"/>
</dbReference>
<feature type="region of interest" description="Disordered" evidence="1">
    <location>
        <begin position="1"/>
        <end position="40"/>
    </location>
</feature>
<dbReference type="SMART" id="SM00225">
    <property type="entry name" value="BTB"/>
    <property type="match status" value="1"/>
</dbReference>
<dbReference type="AlphaFoldDB" id="A0A067PKL3"/>
<organism evidence="3 4">
    <name type="scientific">Jaapia argillacea MUCL 33604</name>
    <dbReference type="NCBI Taxonomy" id="933084"/>
    <lineage>
        <taxon>Eukaryota</taxon>
        <taxon>Fungi</taxon>
        <taxon>Dikarya</taxon>
        <taxon>Basidiomycota</taxon>
        <taxon>Agaricomycotina</taxon>
        <taxon>Agaricomycetes</taxon>
        <taxon>Agaricomycetidae</taxon>
        <taxon>Jaapiales</taxon>
        <taxon>Jaapiaceae</taxon>
        <taxon>Jaapia</taxon>
    </lineage>
</organism>
<sequence length="347" mass="39113">MSTSSSPERVSQSEEEPRPAKRARLEQQDATKQSPQSALISTVPSHTKAEGLWLDDGSVILLAESTQFRVHRTVLSMHSPILADILNKPVGDRIEGCPVFPLSSSARDVTNFLKYLYDPLDLDTGGKVVYPVMFGVLHLSAKYGVSKLRSKSFSLLGLQVLTSLESVNKLRYAELTPEMMWWLIQAINIGREINMLELLPGAFYLCCAMPTEFILRGVSLDGVEARLSVGDRASCLLGRDRLLDVQQQETWSFLYNPQASSACTDDKRCSSRILKPLWQSCRYSPLTTPRTLSVYRYWDDLVDDKYCCRNCSDKLREDQEIAVEGAWKKLPEYFSLGSWEDLRGHGT</sequence>
<accession>A0A067PKL3</accession>
<dbReference type="Gene3D" id="3.30.710.10">
    <property type="entry name" value="Potassium Channel Kv1.1, Chain A"/>
    <property type="match status" value="1"/>
</dbReference>
<reference evidence="4" key="1">
    <citation type="journal article" date="2014" name="Proc. Natl. Acad. Sci. U.S.A.">
        <title>Extensive sampling of basidiomycete genomes demonstrates inadequacy of the white-rot/brown-rot paradigm for wood decay fungi.</title>
        <authorList>
            <person name="Riley R."/>
            <person name="Salamov A.A."/>
            <person name="Brown D.W."/>
            <person name="Nagy L.G."/>
            <person name="Floudas D."/>
            <person name="Held B.W."/>
            <person name="Levasseur A."/>
            <person name="Lombard V."/>
            <person name="Morin E."/>
            <person name="Otillar R."/>
            <person name="Lindquist E.A."/>
            <person name="Sun H."/>
            <person name="LaButti K.M."/>
            <person name="Schmutz J."/>
            <person name="Jabbour D."/>
            <person name="Luo H."/>
            <person name="Baker S.E."/>
            <person name="Pisabarro A.G."/>
            <person name="Walton J.D."/>
            <person name="Blanchette R.A."/>
            <person name="Henrissat B."/>
            <person name="Martin F."/>
            <person name="Cullen D."/>
            <person name="Hibbett D.S."/>
            <person name="Grigoriev I.V."/>
        </authorList>
    </citation>
    <scope>NUCLEOTIDE SEQUENCE [LARGE SCALE GENOMIC DNA]</scope>
    <source>
        <strain evidence="4">MUCL 33604</strain>
    </source>
</reference>
<dbReference type="SUPFAM" id="SSF54695">
    <property type="entry name" value="POZ domain"/>
    <property type="match status" value="1"/>
</dbReference>
<name>A0A067PKL3_9AGAM</name>
<dbReference type="HOGENOM" id="CLU_033082_3_1_1"/>
<proteinExistence type="predicted"/>
<keyword evidence="4" id="KW-1185">Reference proteome</keyword>
<dbReference type="InterPro" id="IPR011333">
    <property type="entry name" value="SKP1/BTB/POZ_sf"/>
</dbReference>